<evidence type="ECO:0000256" key="7">
    <source>
        <dbReference type="ARBA" id="ARBA00038889"/>
    </source>
</evidence>
<reference evidence="10" key="1">
    <citation type="submission" date="2015-01" db="EMBL/GenBank/DDBJ databases">
        <title>The Genome Sequence of Cladophialophora bantiana CBS 173.52.</title>
        <authorList>
            <consortium name="The Broad Institute Genomics Platform"/>
            <person name="Cuomo C."/>
            <person name="de Hoog S."/>
            <person name="Gorbushina A."/>
            <person name="Stielow B."/>
            <person name="Teixiera M."/>
            <person name="Abouelleil A."/>
            <person name="Chapman S.B."/>
            <person name="Priest M."/>
            <person name="Young S.K."/>
            <person name="Wortman J."/>
            <person name="Nusbaum C."/>
            <person name="Birren B."/>
        </authorList>
    </citation>
    <scope>NUCLEOTIDE SEQUENCE [LARGE SCALE GENOMIC DNA]</scope>
    <source>
        <strain evidence="10">CBS 173.52</strain>
    </source>
</reference>
<evidence type="ECO:0000256" key="2">
    <source>
        <dbReference type="ARBA" id="ARBA00022723"/>
    </source>
</evidence>
<dbReference type="EMBL" id="KN846982">
    <property type="protein sequence ID" value="KIW96681.1"/>
    <property type="molecule type" value="Genomic_DNA"/>
</dbReference>
<organism evidence="10 11">
    <name type="scientific">Cladophialophora bantiana (strain ATCC 10958 / CBS 173.52 / CDC B-1940 / NIH 8579)</name>
    <name type="common">Xylohypha bantiana</name>
    <dbReference type="NCBI Taxonomy" id="1442370"/>
    <lineage>
        <taxon>Eukaryota</taxon>
        <taxon>Fungi</taxon>
        <taxon>Dikarya</taxon>
        <taxon>Ascomycota</taxon>
        <taxon>Pezizomycotina</taxon>
        <taxon>Eurotiomycetes</taxon>
        <taxon>Chaetothyriomycetidae</taxon>
        <taxon>Chaetothyriales</taxon>
        <taxon>Herpotrichiellaceae</taxon>
        <taxon>Cladophialophora</taxon>
    </lineage>
</organism>
<dbReference type="InterPro" id="IPR006680">
    <property type="entry name" value="Amidohydro-rel"/>
</dbReference>
<gene>
    <name evidence="10" type="ORF">Z519_02072</name>
</gene>
<dbReference type="Pfam" id="PF04909">
    <property type="entry name" value="Amidohydro_2"/>
    <property type="match status" value="1"/>
</dbReference>
<comment type="similarity">
    <text evidence="1">Belongs to the metallo-dependent hydrolases superfamily. ACMSD family.</text>
</comment>
<keyword evidence="4" id="KW-0862">Zinc</keyword>
<dbReference type="GO" id="GO:0047596">
    <property type="term" value="F:6-methylsalicylate decarboxylase activity"/>
    <property type="evidence" value="ECO:0007669"/>
    <property type="project" value="UniProtKB-EC"/>
</dbReference>
<dbReference type="PANTHER" id="PTHR21240:SF29">
    <property type="entry name" value="AMIDOHYDROLASE-RELATED DOMAIN-CONTAINING PROTEIN"/>
    <property type="match status" value="1"/>
</dbReference>
<keyword evidence="2" id="KW-0479">Metal-binding</keyword>
<dbReference type="InterPro" id="IPR032466">
    <property type="entry name" value="Metal_Hydrolase"/>
</dbReference>
<dbReference type="VEuPathDB" id="FungiDB:Z519_02072"/>
<dbReference type="EC" id="4.1.1.52" evidence="7"/>
<protein>
    <recommendedName>
        <fullName evidence="7">6-methylsalicylate decarboxylase</fullName>
        <ecNumber evidence="7">4.1.1.52</ecNumber>
    </recommendedName>
</protein>
<sequence>MAPTGWLDVHTHFFPPLTDAQAEGMAQALRNGNFMVSASSLHWNVENIIQYNDSASVQMSLLSYLPYPHEKLRAANDLGHNIVKKYPQRFGQLVGLPTDDTEACLSEIRRVEQWDLRPDGFATTTLYNQVPLSDPRLERVWEVLNRQHAVVHIHPNAYVAGTYGKPSPLIDVAFDTARVATDMLYKGVFRRFPNIKFIFAHCGGALPALSGRISLLGTESWVPNPENLTREEIEEQLSSLYIDTAATAKTGLAPAANMVGIGHCLYGSDCGVPCSTPRTMNENKKDVEAFERRQGLLAGTIAKNTWELFPAAAKRAEQGGPLITDEQCLLFSTTTQSTWAS</sequence>
<accession>A0A0D2F363</accession>
<dbReference type="GO" id="GO:0005829">
    <property type="term" value="C:cytosol"/>
    <property type="evidence" value="ECO:0007669"/>
    <property type="project" value="TreeGrafter"/>
</dbReference>
<comment type="catalytic activity">
    <reaction evidence="6">
        <text>6-methylsalicylate + H(+) = 3-methylphenol + CO2</text>
        <dbReference type="Rhea" id="RHEA:23112"/>
        <dbReference type="ChEBI" id="CHEBI:15378"/>
        <dbReference type="ChEBI" id="CHEBI:16526"/>
        <dbReference type="ChEBI" id="CHEBI:17231"/>
        <dbReference type="ChEBI" id="CHEBI:36658"/>
        <dbReference type="EC" id="4.1.1.52"/>
    </reaction>
    <physiologicalReaction direction="left-to-right" evidence="6">
        <dbReference type="Rhea" id="RHEA:23113"/>
    </physiologicalReaction>
</comment>
<dbReference type="OrthoDB" id="2832284at2759"/>
<evidence type="ECO:0000256" key="8">
    <source>
        <dbReference type="RuleBase" id="RU366045"/>
    </source>
</evidence>
<proteinExistence type="inferred from homology"/>
<dbReference type="Gene3D" id="3.20.20.140">
    <property type="entry name" value="Metal-dependent hydrolases"/>
    <property type="match status" value="1"/>
</dbReference>
<evidence type="ECO:0000256" key="6">
    <source>
        <dbReference type="ARBA" id="ARBA00036832"/>
    </source>
</evidence>
<evidence type="ECO:0000313" key="11">
    <source>
        <dbReference type="Proteomes" id="UP000053789"/>
    </source>
</evidence>
<dbReference type="SUPFAM" id="SSF51556">
    <property type="entry name" value="Metallo-dependent hydrolases"/>
    <property type="match status" value="1"/>
</dbReference>
<evidence type="ECO:0000256" key="5">
    <source>
        <dbReference type="ARBA" id="ARBA00023239"/>
    </source>
</evidence>
<dbReference type="PANTHER" id="PTHR21240">
    <property type="entry name" value="2-AMINO-3-CARBOXYLMUCONATE-6-SEMIALDEHYDE DECARBOXYLASE"/>
    <property type="match status" value="1"/>
</dbReference>
<dbReference type="GO" id="GO:0019748">
    <property type="term" value="P:secondary metabolic process"/>
    <property type="evidence" value="ECO:0007669"/>
    <property type="project" value="TreeGrafter"/>
</dbReference>
<dbReference type="Proteomes" id="UP000053789">
    <property type="component" value="Unassembled WGS sequence"/>
</dbReference>
<dbReference type="GO" id="GO:0046872">
    <property type="term" value="F:metal ion binding"/>
    <property type="evidence" value="ECO:0007669"/>
    <property type="project" value="UniProtKB-KW"/>
</dbReference>
<name>A0A0D2F363_CLAB1</name>
<dbReference type="GeneID" id="27695000"/>
<feature type="domain" description="Amidohydrolase-related" evidence="9">
    <location>
        <begin position="75"/>
        <end position="270"/>
    </location>
</feature>
<evidence type="ECO:0000256" key="4">
    <source>
        <dbReference type="ARBA" id="ARBA00022833"/>
    </source>
</evidence>
<evidence type="ECO:0000313" key="10">
    <source>
        <dbReference type="EMBL" id="KIW96681.1"/>
    </source>
</evidence>
<dbReference type="AlphaFoldDB" id="A0A0D2F363"/>
<keyword evidence="11" id="KW-1185">Reference proteome</keyword>
<dbReference type="InterPro" id="IPR032465">
    <property type="entry name" value="ACMSD"/>
</dbReference>
<keyword evidence="5 8" id="KW-0456">Lyase</keyword>
<evidence type="ECO:0000259" key="9">
    <source>
        <dbReference type="Pfam" id="PF04909"/>
    </source>
</evidence>
<dbReference type="GO" id="GO:0016787">
    <property type="term" value="F:hydrolase activity"/>
    <property type="evidence" value="ECO:0007669"/>
    <property type="project" value="InterPro"/>
</dbReference>
<evidence type="ECO:0000256" key="1">
    <source>
        <dbReference type="ARBA" id="ARBA00005871"/>
    </source>
</evidence>
<evidence type="ECO:0000256" key="3">
    <source>
        <dbReference type="ARBA" id="ARBA00022793"/>
    </source>
</evidence>
<keyword evidence="3 8" id="KW-0210">Decarboxylase</keyword>
<dbReference type="RefSeq" id="XP_016623350.1">
    <property type="nucleotide sequence ID" value="XM_016759829.1"/>
</dbReference>
<dbReference type="HOGENOM" id="CLU_039329_2_1_1"/>